<feature type="domain" description="Histidine kinase" evidence="5">
    <location>
        <begin position="125"/>
        <end position="358"/>
    </location>
</feature>
<evidence type="ECO:0000256" key="1">
    <source>
        <dbReference type="ARBA" id="ARBA00000085"/>
    </source>
</evidence>
<dbReference type="Pfam" id="PF02518">
    <property type="entry name" value="HATPase_c"/>
    <property type="match status" value="1"/>
</dbReference>
<keyword evidence="6" id="KW-0808">Transferase</keyword>
<evidence type="ECO:0000256" key="4">
    <source>
        <dbReference type="SAM" id="Coils"/>
    </source>
</evidence>
<dbReference type="CDD" id="cd00082">
    <property type="entry name" value="HisKA"/>
    <property type="match status" value="1"/>
</dbReference>
<keyword evidence="6" id="KW-0418">Kinase</keyword>
<dbReference type="SUPFAM" id="SSF47384">
    <property type="entry name" value="Homodimeric domain of signal transducing histidine kinase"/>
    <property type="match status" value="1"/>
</dbReference>
<accession>A4U397</accession>
<dbReference type="SUPFAM" id="SSF55874">
    <property type="entry name" value="ATPase domain of HSP90 chaperone/DNA topoisomerase II/histidine kinase"/>
    <property type="match status" value="1"/>
</dbReference>
<dbReference type="InterPro" id="IPR004358">
    <property type="entry name" value="Sig_transdc_His_kin-like_C"/>
</dbReference>
<comment type="catalytic activity">
    <reaction evidence="1">
        <text>ATP + protein L-histidine = ADP + protein N-phospho-L-histidine.</text>
        <dbReference type="EC" id="2.7.13.3"/>
    </reaction>
</comment>
<evidence type="ECO:0000256" key="2">
    <source>
        <dbReference type="ARBA" id="ARBA00012438"/>
    </source>
</evidence>
<keyword evidence="4" id="KW-0175">Coiled coil</keyword>
<dbReference type="InterPro" id="IPR003594">
    <property type="entry name" value="HATPase_dom"/>
</dbReference>
<reference evidence="6" key="1">
    <citation type="journal article" date="2007" name="J. Bacteriol.">
        <title>Comparative genome analysis of four magnetotactic bacteria reveals a complex set of group-specific genes implicated in magnetosome biomineralization and function.</title>
        <authorList>
            <person name="Richter M."/>
            <person name="Kube M."/>
            <person name="Bazylinski D.A."/>
            <person name="Lombardot T."/>
            <person name="Gloeckner F.O."/>
            <person name="Reinhardt R."/>
            <person name="Schueler D."/>
        </authorList>
    </citation>
    <scope>NUCLEOTIDE SEQUENCE</scope>
    <source>
        <strain evidence="6">MSR-1</strain>
    </source>
</reference>
<dbReference type="EC" id="2.7.13.3" evidence="2"/>
<keyword evidence="3" id="KW-0597">Phosphoprotein</keyword>
<dbReference type="PRINTS" id="PR00344">
    <property type="entry name" value="BCTRLSENSOR"/>
</dbReference>
<dbReference type="SMART" id="SM00387">
    <property type="entry name" value="HATPase_c"/>
    <property type="match status" value="1"/>
</dbReference>
<dbReference type="InterPro" id="IPR003661">
    <property type="entry name" value="HisK_dim/P_dom"/>
</dbReference>
<feature type="coiled-coil region" evidence="4">
    <location>
        <begin position="75"/>
        <end position="116"/>
    </location>
</feature>
<gene>
    <name evidence="6" type="ORF">MGR_2540</name>
</gene>
<dbReference type="PANTHER" id="PTHR43065">
    <property type="entry name" value="SENSOR HISTIDINE KINASE"/>
    <property type="match status" value="1"/>
</dbReference>
<dbReference type="GO" id="GO:0000155">
    <property type="term" value="F:phosphorelay sensor kinase activity"/>
    <property type="evidence" value="ECO:0007669"/>
    <property type="project" value="InterPro"/>
</dbReference>
<dbReference type="AlphaFoldDB" id="A4U397"/>
<dbReference type="InterPro" id="IPR005467">
    <property type="entry name" value="His_kinase_dom"/>
</dbReference>
<dbReference type="InterPro" id="IPR036890">
    <property type="entry name" value="HATPase_C_sf"/>
</dbReference>
<sequence length="364" mass="39656">MSPSIWWRYPDRIMSEPSAGGGFSLFDAEERALADARHLLGRMQGGEAASVADVQILADAYSRSVREQRRLVKVSDRLQNQMALLNQELERRRAEAEEALERLRQAQETLVQTEKLASLGALVGGVAHEINTPVGIALSCASHLADSTASIRVLFEADDIGVDDFQHYMDTAADTAKLIVANCERAADLIRSFKQVAVDRTSSERRSFRLFDTITETVTSLKPNLRQGGHHIEISCPADLELDGYPGAVSQILTNFVMNSLTHGYDPGQHGRLSIIAQVDAGDMVRLVYADDGKGIAEEHRTRIFDPFFTTRRGSGGSGLGLHIVFNLVTGPLGGQVHLESAAQGSGTSFVLTFPRIAPENQTA</sequence>
<evidence type="ECO:0000256" key="3">
    <source>
        <dbReference type="ARBA" id="ARBA00022553"/>
    </source>
</evidence>
<dbReference type="InterPro" id="IPR036097">
    <property type="entry name" value="HisK_dim/P_sf"/>
</dbReference>
<name>A4U397_9PROT</name>
<protein>
    <recommendedName>
        <fullName evidence="2">histidine kinase</fullName>
        <ecNumber evidence="2">2.7.13.3</ecNumber>
    </recommendedName>
</protein>
<dbReference type="PROSITE" id="PS50109">
    <property type="entry name" value="HIS_KIN"/>
    <property type="match status" value="1"/>
</dbReference>
<dbReference type="EMBL" id="CU459003">
    <property type="protein sequence ID" value="CAM77354.1"/>
    <property type="molecule type" value="Genomic_DNA"/>
</dbReference>
<proteinExistence type="predicted"/>
<evidence type="ECO:0000313" key="6">
    <source>
        <dbReference type="EMBL" id="CAM77354.1"/>
    </source>
</evidence>
<dbReference type="Gene3D" id="1.10.287.130">
    <property type="match status" value="1"/>
</dbReference>
<dbReference type="Gene3D" id="3.30.565.10">
    <property type="entry name" value="Histidine kinase-like ATPase, C-terminal domain"/>
    <property type="match status" value="1"/>
</dbReference>
<organism evidence="6">
    <name type="scientific">Magnetospirillum gryphiswaldense</name>
    <dbReference type="NCBI Taxonomy" id="55518"/>
    <lineage>
        <taxon>Bacteria</taxon>
        <taxon>Pseudomonadati</taxon>
        <taxon>Pseudomonadota</taxon>
        <taxon>Alphaproteobacteria</taxon>
        <taxon>Rhodospirillales</taxon>
        <taxon>Rhodospirillaceae</taxon>
        <taxon>Magnetospirillum</taxon>
    </lineage>
</organism>
<evidence type="ECO:0000259" key="5">
    <source>
        <dbReference type="PROSITE" id="PS50109"/>
    </source>
</evidence>